<protein>
    <submittedName>
        <fullName evidence="2">DUF3806 domain-containing protein</fullName>
    </submittedName>
</protein>
<keyword evidence="3" id="KW-1185">Reference proteome</keyword>
<dbReference type="Pfam" id="PF12713">
    <property type="entry name" value="DUF3806"/>
    <property type="match status" value="1"/>
</dbReference>
<comment type="caution">
    <text evidence="2">The sequence shown here is derived from an EMBL/GenBank/DDBJ whole genome shotgun (WGS) entry which is preliminary data.</text>
</comment>
<accession>A0ABW7CWF1</accession>
<evidence type="ECO:0000259" key="1">
    <source>
        <dbReference type="Pfam" id="PF12713"/>
    </source>
</evidence>
<dbReference type="Proteomes" id="UP001605261">
    <property type="component" value="Unassembled WGS sequence"/>
</dbReference>
<feature type="domain" description="DUF3806" evidence="1">
    <location>
        <begin position="60"/>
        <end position="120"/>
    </location>
</feature>
<organism evidence="2 3">
    <name type="scientific">Stenotrophomonas nematodicola</name>
    <dbReference type="NCBI Taxonomy" id="2656746"/>
    <lineage>
        <taxon>Bacteria</taxon>
        <taxon>Pseudomonadati</taxon>
        <taxon>Pseudomonadota</taxon>
        <taxon>Gammaproteobacteria</taxon>
        <taxon>Lysobacterales</taxon>
        <taxon>Lysobacteraceae</taxon>
        <taxon>Stenotrophomonas</taxon>
    </lineage>
</organism>
<evidence type="ECO:0000313" key="2">
    <source>
        <dbReference type="EMBL" id="MFG6108881.1"/>
    </source>
</evidence>
<reference evidence="2 3" key="1">
    <citation type="submission" date="2024-09" db="EMBL/GenBank/DDBJ databases">
        <authorList>
            <consortium name="All-Russian atlas of soil microorganisms"/>
            <consortium name="as a basis for the search for new antimicrobial producers and enzymes with unique properties"/>
            <person name="Sokolova E.A."/>
            <person name="Voronina E.N."/>
        </authorList>
    </citation>
    <scope>NUCLEOTIDE SEQUENCE [LARGE SCALE GENOMIC DNA]</scope>
    <source>
        <strain evidence="2 3">AF-22b-331.1</strain>
    </source>
</reference>
<gene>
    <name evidence="2" type="ORF">ACEU0G_002875</name>
</gene>
<dbReference type="InterPro" id="IPR024266">
    <property type="entry name" value="DUF3806"/>
</dbReference>
<dbReference type="RefSeq" id="WP_394162328.1">
    <property type="nucleotide sequence ID" value="NZ_JBHGCJ010000003.1"/>
</dbReference>
<evidence type="ECO:0000313" key="3">
    <source>
        <dbReference type="Proteomes" id="UP001605261"/>
    </source>
</evidence>
<sequence>MSDKDVALAGFSDRESAWAQESRDLGRQLLTIYAGTSEVTPNALDTAFRRWKADEVAQRPADNVVACGLGILFGDYVIAHRGGDWRMQTDAYGTDAVVVGPAKLKLFPVASVSKRMAPDNEDIAFFEPIWASLPAAHLPYPTPPVPWWRRLLGR</sequence>
<name>A0ABW7CWF1_9GAMM</name>
<dbReference type="EMBL" id="JBHGCJ010000003">
    <property type="protein sequence ID" value="MFG6108881.1"/>
    <property type="molecule type" value="Genomic_DNA"/>
</dbReference>
<proteinExistence type="predicted"/>